<dbReference type="GeneID" id="85344693"/>
<name>A0AAI9YM08_9PEZI</name>
<organism evidence="1 2">
    <name type="scientific">Colletotrichum costaricense</name>
    <dbReference type="NCBI Taxonomy" id="1209916"/>
    <lineage>
        <taxon>Eukaryota</taxon>
        <taxon>Fungi</taxon>
        <taxon>Dikarya</taxon>
        <taxon>Ascomycota</taxon>
        <taxon>Pezizomycotina</taxon>
        <taxon>Sordariomycetes</taxon>
        <taxon>Hypocreomycetidae</taxon>
        <taxon>Glomerellales</taxon>
        <taxon>Glomerellaceae</taxon>
        <taxon>Colletotrichum</taxon>
        <taxon>Colletotrichum acutatum species complex</taxon>
    </lineage>
</organism>
<dbReference type="EMBL" id="MOOE01000016">
    <property type="protein sequence ID" value="KAK1515801.1"/>
    <property type="molecule type" value="Genomic_DNA"/>
</dbReference>
<dbReference type="Proteomes" id="UP001240678">
    <property type="component" value="Unassembled WGS sequence"/>
</dbReference>
<dbReference type="AlphaFoldDB" id="A0AAI9YM08"/>
<accession>A0AAI9YM08</accession>
<gene>
    <name evidence="1" type="ORF">CCOS01_12999</name>
</gene>
<comment type="caution">
    <text evidence="1">The sequence shown here is derived from an EMBL/GenBank/DDBJ whole genome shotgun (WGS) entry which is preliminary data.</text>
</comment>
<keyword evidence="2" id="KW-1185">Reference proteome</keyword>
<dbReference type="RefSeq" id="XP_060308348.1">
    <property type="nucleotide sequence ID" value="XM_060461146.1"/>
</dbReference>
<evidence type="ECO:0000313" key="2">
    <source>
        <dbReference type="Proteomes" id="UP001240678"/>
    </source>
</evidence>
<evidence type="ECO:0000313" key="1">
    <source>
        <dbReference type="EMBL" id="KAK1515801.1"/>
    </source>
</evidence>
<sequence length="90" mass="9922">MHRLPYIPKASDEPLARVQPFSTTTLYSTPNHQSQKSGRHLNIFFQPDFGHRKLTEIKGLAENASGIGSSGPIGIVGRLLSQKSKMAYDV</sequence>
<reference evidence="1 2" key="1">
    <citation type="submission" date="2016-10" db="EMBL/GenBank/DDBJ databases">
        <title>The genome sequence of Colletotrichum fioriniae PJ7.</title>
        <authorList>
            <person name="Baroncelli R."/>
        </authorList>
    </citation>
    <scope>NUCLEOTIDE SEQUENCE [LARGE SCALE GENOMIC DNA]</scope>
    <source>
        <strain evidence="1 2">IMI 309622</strain>
    </source>
</reference>
<proteinExistence type="predicted"/>
<protein>
    <submittedName>
        <fullName evidence="1">Uncharacterized protein</fullName>
    </submittedName>
</protein>